<dbReference type="Gene3D" id="1.10.10.60">
    <property type="entry name" value="Homeodomain-like"/>
    <property type="match status" value="1"/>
</dbReference>
<feature type="domain" description="HTH tetR-type" evidence="5">
    <location>
        <begin position="13"/>
        <end position="73"/>
    </location>
</feature>
<organism evidence="6 7">
    <name type="scientific">Nocardioides terrae</name>
    <dbReference type="NCBI Taxonomy" id="574651"/>
    <lineage>
        <taxon>Bacteria</taxon>
        <taxon>Bacillati</taxon>
        <taxon>Actinomycetota</taxon>
        <taxon>Actinomycetes</taxon>
        <taxon>Propionibacteriales</taxon>
        <taxon>Nocardioidaceae</taxon>
        <taxon>Nocardioides</taxon>
    </lineage>
</organism>
<dbReference type="InterPro" id="IPR036271">
    <property type="entry name" value="Tet_transcr_reg_TetR-rel_C_sf"/>
</dbReference>
<dbReference type="PROSITE" id="PS50977">
    <property type="entry name" value="HTH_TETR_2"/>
    <property type="match status" value="1"/>
</dbReference>
<keyword evidence="7" id="KW-1185">Reference proteome</keyword>
<name>A0A1I1EJX9_9ACTN</name>
<dbReference type="Gene3D" id="1.10.357.10">
    <property type="entry name" value="Tetracycline Repressor, domain 2"/>
    <property type="match status" value="1"/>
</dbReference>
<evidence type="ECO:0000313" key="6">
    <source>
        <dbReference type="EMBL" id="SFB87434.1"/>
    </source>
</evidence>
<dbReference type="SUPFAM" id="SSF46689">
    <property type="entry name" value="Homeodomain-like"/>
    <property type="match status" value="1"/>
</dbReference>
<evidence type="ECO:0000256" key="3">
    <source>
        <dbReference type="ARBA" id="ARBA00023163"/>
    </source>
</evidence>
<dbReference type="GO" id="GO:0003700">
    <property type="term" value="F:DNA-binding transcription factor activity"/>
    <property type="evidence" value="ECO:0007669"/>
    <property type="project" value="TreeGrafter"/>
</dbReference>
<dbReference type="STRING" id="574651.SAMN04487968_102113"/>
<dbReference type="InterPro" id="IPR009057">
    <property type="entry name" value="Homeodomain-like_sf"/>
</dbReference>
<dbReference type="InterPro" id="IPR050109">
    <property type="entry name" value="HTH-type_TetR-like_transc_reg"/>
</dbReference>
<dbReference type="PANTHER" id="PTHR30055">
    <property type="entry name" value="HTH-TYPE TRANSCRIPTIONAL REGULATOR RUTR"/>
    <property type="match status" value="1"/>
</dbReference>
<feature type="DNA-binding region" description="H-T-H motif" evidence="4">
    <location>
        <begin position="36"/>
        <end position="55"/>
    </location>
</feature>
<reference evidence="6 7" key="1">
    <citation type="submission" date="2016-10" db="EMBL/GenBank/DDBJ databases">
        <authorList>
            <person name="de Groot N.N."/>
        </authorList>
    </citation>
    <scope>NUCLEOTIDE SEQUENCE [LARGE SCALE GENOMIC DNA]</scope>
    <source>
        <strain evidence="6 7">CGMCC 1.7056</strain>
    </source>
</reference>
<dbReference type="OrthoDB" id="9796019at2"/>
<keyword evidence="1" id="KW-0805">Transcription regulation</keyword>
<accession>A0A1I1EJX9</accession>
<evidence type="ECO:0000313" key="7">
    <source>
        <dbReference type="Proteomes" id="UP000198832"/>
    </source>
</evidence>
<dbReference type="PANTHER" id="PTHR30055:SF148">
    <property type="entry name" value="TETR-FAMILY TRANSCRIPTIONAL REGULATOR"/>
    <property type="match status" value="1"/>
</dbReference>
<dbReference type="EMBL" id="FOLB01000002">
    <property type="protein sequence ID" value="SFB87434.1"/>
    <property type="molecule type" value="Genomic_DNA"/>
</dbReference>
<keyword evidence="3" id="KW-0804">Transcription</keyword>
<sequence length="199" mass="22354">MDLVEPQRRRRGSELETAILDAAWQLLAEHGYGAFTIDAVAQRAGTSKPVIYRRWKDKHELVRAAVRQASRISRRPMPDTGSLRGDLLALADHANRERLPLAAIITVHLGSYFEESGTSPADLRDVILDGGTTVMDALLDRAVQRGEIDGARLTPRIRDLPFSLFRHEVLMTLRPVPQKVMEEIIDTIFLPLVTDDDRP</sequence>
<protein>
    <submittedName>
        <fullName evidence="6">Transcriptional regulator, TetR family</fullName>
    </submittedName>
</protein>
<evidence type="ECO:0000256" key="4">
    <source>
        <dbReference type="PROSITE-ProRule" id="PRU00335"/>
    </source>
</evidence>
<dbReference type="AlphaFoldDB" id="A0A1I1EJX9"/>
<dbReference type="SUPFAM" id="SSF48498">
    <property type="entry name" value="Tetracyclin repressor-like, C-terminal domain"/>
    <property type="match status" value="1"/>
</dbReference>
<evidence type="ECO:0000256" key="2">
    <source>
        <dbReference type="ARBA" id="ARBA00023125"/>
    </source>
</evidence>
<evidence type="ECO:0000259" key="5">
    <source>
        <dbReference type="PROSITE" id="PS50977"/>
    </source>
</evidence>
<dbReference type="PRINTS" id="PR00455">
    <property type="entry name" value="HTHTETR"/>
</dbReference>
<dbReference type="Proteomes" id="UP000198832">
    <property type="component" value="Unassembled WGS sequence"/>
</dbReference>
<evidence type="ECO:0000256" key="1">
    <source>
        <dbReference type="ARBA" id="ARBA00023015"/>
    </source>
</evidence>
<dbReference type="InterPro" id="IPR001647">
    <property type="entry name" value="HTH_TetR"/>
</dbReference>
<dbReference type="InterPro" id="IPR011075">
    <property type="entry name" value="TetR_C"/>
</dbReference>
<dbReference type="GO" id="GO:0000976">
    <property type="term" value="F:transcription cis-regulatory region binding"/>
    <property type="evidence" value="ECO:0007669"/>
    <property type="project" value="TreeGrafter"/>
</dbReference>
<dbReference type="Pfam" id="PF00440">
    <property type="entry name" value="TetR_N"/>
    <property type="match status" value="1"/>
</dbReference>
<gene>
    <name evidence="6" type="ORF">SAMN04487968_102113</name>
</gene>
<keyword evidence="2 4" id="KW-0238">DNA-binding</keyword>
<proteinExistence type="predicted"/>
<dbReference type="Pfam" id="PF16859">
    <property type="entry name" value="TetR_C_11"/>
    <property type="match status" value="1"/>
</dbReference>
<dbReference type="RefSeq" id="WP_091120240.1">
    <property type="nucleotide sequence ID" value="NZ_FOLB01000002.1"/>
</dbReference>